<keyword evidence="1" id="KW-0328">Glycosyltransferase</keyword>
<comment type="caution">
    <text evidence="4">The sequence shown here is derived from an EMBL/GenBank/DDBJ whole genome shotgun (WGS) entry which is preliminary data.</text>
</comment>
<name>A0ABP6ZHC1_9ACTN</name>
<accession>A0ABP6ZHC1</accession>
<evidence type="ECO:0000313" key="4">
    <source>
        <dbReference type="EMBL" id="GAA3608720.1"/>
    </source>
</evidence>
<dbReference type="Proteomes" id="UP001501490">
    <property type="component" value="Unassembled WGS sequence"/>
</dbReference>
<dbReference type="Pfam" id="PF13439">
    <property type="entry name" value="Glyco_transf_4"/>
    <property type="match status" value="1"/>
</dbReference>
<keyword evidence="5" id="KW-1185">Reference proteome</keyword>
<evidence type="ECO:0000259" key="3">
    <source>
        <dbReference type="Pfam" id="PF13439"/>
    </source>
</evidence>
<dbReference type="PANTHER" id="PTHR12526:SF510">
    <property type="entry name" value="D-INOSITOL 3-PHOSPHATE GLYCOSYLTRANSFERASE"/>
    <property type="match status" value="1"/>
</dbReference>
<dbReference type="SUPFAM" id="SSF53756">
    <property type="entry name" value="UDP-Glycosyltransferase/glycogen phosphorylase"/>
    <property type="match status" value="1"/>
</dbReference>
<gene>
    <name evidence="4" type="ORF">GCM10022236_08000</name>
</gene>
<evidence type="ECO:0000256" key="2">
    <source>
        <dbReference type="ARBA" id="ARBA00022679"/>
    </source>
</evidence>
<dbReference type="Pfam" id="PF13692">
    <property type="entry name" value="Glyco_trans_1_4"/>
    <property type="match status" value="1"/>
</dbReference>
<protein>
    <submittedName>
        <fullName evidence="4">Glycosyltransferase family 4 protein</fullName>
    </submittedName>
</protein>
<dbReference type="InterPro" id="IPR028098">
    <property type="entry name" value="Glyco_trans_4-like_N"/>
</dbReference>
<sequence length="406" mass="43178">MHDCPGPGRPPALEPEGWTIVTADGPRTGSGAPTLLIAHPSADVYGADLQLLESVSAMTERGWRVVVAVPGDGPLVARLQDRGAEVGFVGFPVLRRANTSARGFATMIGQTVLALPRLVRVIRSFAPAAVYVNTVTLPWWLLASRLVGRPTICHLHEAETGDNRLVLKGLLAPLRLAHAVIVISRSTLDAMAEIVPALRERARLIYNGVPQPPEEPAPAPRGEPLRAVVVGRLSPRKAPHLALEAVGALRAKGYRIELEIVGTAFEGYEWYVEELEQRATRPDLDGAVTFLGYASPIWPVLAGADLAVAPSLREPFGNAVVEAQLARRPVVATAALGHTESIADGETGLLVPAEDVSAMADAIARLADDGELAGRLAEAGRRSAVDRFSIERYRAEVAELVGSLTA</sequence>
<dbReference type="EMBL" id="BAABAB010000006">
    <property type="protein sequence ID" value="GAA3608720.1"/>
    <property type="molecule type" value="Genomic_DNA"/>
</dbReference>
<reference evidence="5" key="1">
    <citation type="journal article" date="2019" name="Int. J. Syst. Evol. Microbiol.">
        <title>The Global Catalogue of Microorganisms (GCM) 10K type strain sequencing project: providing services to taxonomists for standard genome sequencing and annotation.</title>
        <authorList>
            <consortium name="The Broad Institute Genomics Platform"/>
            <consortium name="The Broad Institute Genome Sequencing Center for Infectious Disease"/>
            <person name="Wu L."/>
            <person name="Ma J."/>
        </authorList>
    </citation>
    <scope>NUCLEOTIDE SEQUENCE [LARGE SCALE GENOMIC DNA]</scope>
    <source>
        <strain evidence="5">JCM 16929</strain>
    </source>
</reference>
<dbReference type="Gene3D" id="3.40.50.2000">
    <property type="entry name" value="Glycogen Phosphorylase B"/>
    <property type="match status" value="2"/>
</dbReference>
<evidence type="ECO:0000256" key="1">
    <source>
        <dbReference type="ARBA" id="ARBA00022676"/>
    </source>
</evidence>
<proteinExistence type="predicted"/>
<evidence type="ECO:0000313" key="5">
    <source>
        <dbReference type="Proteomes" id="UP001501490"/>
    </source>
</evidence>
<keyword evidence="2" id="KW-0808">Transferase</keyword>
<organism evidence="4 5">
    <name type="scientific">Microlunatus ginsengisoli</name>
    <dbReference type="NCBI Taxonomy" id="363863"/>
    <lineage>
        <taxon>Bacteria</taxon>
        <taxon>Bacillati</taxon>
        <taxon>Actinomycetota</taxon>
        <taxon>Actinomycetes</taxon>
        <taxon>Propionibacteriales</taxon>
        <taxon>Propionibacteriaceae</taxon>
        <taxon>Microlunatus</taxon>
    </lineage>
</organism>
<feature type="domain" description="Glycosyltransferase subfamily 4-like N-terminal" evidence="3">
    <location>
        <begin position="50"/>
        <end position="209"/>
    </location>
</feature>
<dbReference type="CDD" id="cd03801">
    <property type="entry name" value="GT4_PimA-like"/>
    <property type="match status" value="1"/>
</dbReference>
<dbReference type="PANTHER" id="PTHR12526">
    <property type="entry name" value="GLYCOSYLTRANSFERASE"/>
    <property type="match status" value="1"/>
</dbReference>